<comment type="similarity">
    <text evidence="1">Belongs to the UxaA family.</text>
</comment>
<dbReference type="Pfam" id="PF08666">
    <property type="entry name" value="SAF"/>
    <property type="match status" value="1"/>
</dbReference>
<evidence type="ECO:0000313" key="4">
    <source>
        <dbReference type="EMBL" id="AXE18267.1"/>
    </source>
</evidence>
<dbReference type="PANTHER" id="PTHR30536:SF5">
    <property type="entry name" value="ALTRONATE DEHYDRATASE"/>
    <property type="match status" value="1"/>
</dbReference>
<evidence type="ECO:0000313" key="5">
    <source>
        <dbReference type="Proteomes" id="UP000251993"/>
    </source>
</evidence>
<sequence>MLHKVLKVNSNDNVIVALRDLAAGEVVDFEGESYVLPYTVYAKHKFVTQDLAIGDAVMMYGVLVGRASQPIKRGEPVTTYNLKHDSEPYSTAKRQPYSWTPPDVSKWVGRTFKGYRRSDGKVGTYNYWLVIPLVFCENRNVLTLKDAFERELGYAQPDLYRDQVREFLHLYQHGQMDVIKKIEPFAGVATPKADASTTTKRPFKNVDGIKFLTHEGGCGGTRQDAHTLCSLFASYAVHPNVAGITVLSLGCQNSEEKILMDEIHKRSPHFDKPLYIFEQQQGTEAQMMSMAIKQTFLGLIKADQHEREDVPITELVVGLKCGGSDGFSGISANPVLGQVSDILVALGGKTLLAEFPELHGVEQELLNRCVTEEKAAKFERLMRDYSGKADAVGSAFAFNPSPGNIKDGLITDAIKSAGAAKKGGSAPIQDVTNYTEISSEKGLQLVCTPGNDVEATTGKTAAGATVILFTTGLGTPTGNPICPVMKVATNSTLAQKMSDVIDFDCGPVVTGEQTIQQNADALLEEIIQVASGKLTHAQRLAQDDFIPWKRGVSL</sequence>
<accession>A0A344THZ6</accession>
<dbReference type="InterPro" id="IPR007392">
    <property type="entry name" value="GD_AH_second"/>
</dbReference>
<dbReference type="AlphaFoldDB" id="A0A344THZ6"/>
<proteinExistence type="inferred from homology"/>
<evidence type="ECO:0000256" key="2">
    <source>
        <dbReference type="ARBA" id="ARBA00023239"/>
    </source>
</evidence>
<evidence type="ECO:0000259" key="3">
    <source>
        <dbReference type="SMART" id="SM00858"/>
    </source>
</evidence>
<dbReference type="Pfam" id="PF20629">
    <property type="entry name" value="GD_AH_C"/>
    <property type="match status" value="1"/>
</dbReference>
<reference evidence="4 5" key="1">
    <citation type="submission" date="2018-07" db="EMBL/GenBank/DDBJ databases">
        <title>Genome sequencing of Runella.</title>
        <authorList>
            <person name="Baek M.-G."/>
            <person name="Yi H."/>
        </authorList>
    </citation>
    <scope>NUCLEOTIDE SEQUENCE [LARGE SCALE GENOMIC DNA]</scope>
    <source>
        <strain evidence="4 5">HYN0085</strain>
    </source>
</reference>
<dbReference type="Gene3D" id="2.30.130.110">
    <property type="match status" value="1"/>
</dbReference>
<dbReference type="CDD" id="cd11613">
    <property type="entry name" value="SAF_AH_GD"/>
    <property type="match status" value="1"/>
</dbReference>
<dbReference type="OrthoDB" id="9804574at2"/>
<dbReference type="GO" id="GO:0016829">
    <property type="term" value="F:lyase activity"/>
    <property type="evidence" value="ECO:0007669"/>
    <property type="project" value="UniProtKB-KW"/>
</dbReference>
<dbReference type="Pfam" id="PF04295">
    <property type="entry name" value="GD_AH_second"/>
    <property type="match status" value="1"/>
</dbReference>
<dbReference type="KEGG" id="run:DR864_11185"/>
<protein>
    <submittedName>
        <fullName evidence="4">Altronate dehydratase</fullName>
    </submittedName>
</protein>
<dbReference type="Proteomes" id="UP000251993">
    <property type="component" value="Chromosome"/>
</dbReference>
<name>A0A344THZ6_9BACT</name>
<feature type="domain" description="SAF" evidence="3">
    <location>
        <begin position="12"/>
        <end position="83"/>
    </location>
</feature>
<keyword evidence="2" id="KW-0456">Lyase</keyword>
<dbReference type="PANTHER" id="PTHR30536">
    <property type="entry name" value="ALTRONATE/GALACTARATE DEHYDRATASE"/>
    <property type="match status" value="1"/>
</dbReference>
<keyword evidence="5" id="KW-1185">Reference proteome</keyword>
<dbReference type="InterPro" id="IPR013974">
    <property type="entry name" value="SAF"/>
</dbReference>
<evidence type="ECO:0000256" key="1">
    <source>
        <dbReference type="ARBA" id="ARBA00010986"/>
    </source>
</evidence>
<dbReference type="RefSeq" id="WP_114067051.1">
    <property type="nucleotide sequence ID" value="NZ_CP030850.1"/>
</dbReference>
<dbReference type="SMART" id="SM00858">
    <property type="entry name" value="SAF"/>
    <property type="match status" value="1"/>
</dbReference>
<dbReference type="InterPro" id="IPR048332">
    <property type="entry name" value="GD_AH_C"/>
</dbReference>
<gene>
    <name evidence="4" type="ORF">DR864_11185</name>
</gene>
<dbReference type="InterPro" id="IPR052172">
    <property type="entry name" value="UxaA_altronate/galactarate_dh"/>
</dbReference>
<organism evidence="4 5">
    <name type="scientific">Runella rosea</name>
    <dbReference type="NCBI Taxonomy" id="2259595"/>
    <lineage>
        <taxon>Bacteria</taxon>
        <taxon>Pseudomonadati</taxon>
        <taxon>Bacteroidota</taxon>
        <taxon>Cytophagia</taxon>
        <taxon>Cytophagales</taxon>
        <taxon>Spirosomataceae</taxon>
        <taxon>Runella</taxon>
    </lineage>
</organism>
<dbReference type="InterPro" id="IPR044144">
    <property type="entry name" value="SAF_UxaA/GarD"/>
</dbReference>
<dbReference type="GO" id="GO:0019698">
    <property type="term" value="P:D-galacturonate catabolic process"/>
    <property type="evidence" value="ECO:0007669"/>
    <property type="project" value="TreeGrafter"/>
</dbReference>
<dbReference type="EMBL" id="CP030850">
    <property type="protein sequence ID" value="AXE18267.1"/>
    <property type="molecule type" value="Genomic_DNA"/>
</dbReference>